<keyword evidence="6" id="KW-0963">Cytoplasm</keyword>
<gene>
    <name evidence="11" type="ORF">DFR26_1896</name>
</gene>
<dbReference type="GO" id="GO:0005829">
    <property type="term" value="C:cytosol"/>
    <property type="evidence" value="ECO:0007669"/>
    <property type="project" value="TreeGrafter"/>
</dbReference>
<name>A0A3E0H1J4_9GAMM</name>
<dbReference type="PANTHER" id="PTHR34982:SF1">
    <property type="entry name" value="FLAGELLAR ASSEMBLY PROTEIN FLIH"/>
    <property type="match status" value="1"/>
</dbReference>
<dbReference type="GO" id="GO:0009288">
    <property type="term" value="C:bacterial-type flagellum"/>
    <property type="evidence" value="ECO:0007669"/>
    <property type="project" value="InterPro"/>
</dbReference>
<dbReference type="PANTHER" id="PTHR34982">
    <property type="entry name" value="YOP PROTEINS TRANSLOCATION PROTEIN L"/>
    <property type="match status" value="1"/>
</dbReference>
<evidence type="ECO:0000313" key="11">
    <source>
        <dbReference type="EMBL" id="REH36760.1"/>
    </source>
</evidence>
<feature type="domain" description="Flagellar assembly protein FliH/Type III secretion system HrpE" evidence="10">
    <location>
        <begin position="65"/>
        <end position="188"/>
    </location>
</feature>
<keyword evidence="11" id="KW-0282">Flagellum</keyword>
<keyword evidence="5" id="KW-0813">Transport</keyword>
<protein>
    <recommendedName>
        <fullName evidence="4">Flagellar assembly protein FliH</fullName>
    </recommendedName>
</protein>
<dbReference type="InterPro" id="IPR018035">
    <property type="entry name" value="Flagellar_FliH/T3SS_HrpE"/>
</dbReference>
<accession>A0A3E0H1J4</accession>
<evidence type="ECO:0000313" key="12">
    <source>
        <dbReference type="Proteomes" id="UP000256774"/>
    </source>
</evidence>
<evidence type="ECO:0000256" key="4">
    <source>
        <dbReference type="ARBA" id="ARBA00016507"/>
    </source>
</evidence>
<keyword evidence="11" id="KW-0969">Cilium</keyword>
<dbReference type="Proteomes" id="UP000256774">
    <property type="component" value="Unassembled WGS sequence"/>
</dbReference>
<evidence type="ECO:0000256" key="8">
    <source>
        <dbReference type="ARBA" id="ARBA00022927"/>
    </source>
</evidence>
<sequence>MSSNVAWARWDMPLVDSQAEAAVPAEEPSLMSEAKLAELHDKARREGWEQGLNEGRAAAKQELDAQVQRWQGLLGQLTEPLAAVDTAVQTQLLDLAMALATQLAQHEISLHPEQVMTVVREAIALLPSASGRVRVQLHPDDARFVQGQLSADEAHWQLVENAAMRRGGVQVSTENTHIDERFETRLARTFERLIGQAAPAESVASPDRESVA</sequence>
<dbReference type="GO" id="GO:0071973">
    <property type="term" value="P:bacterial-type flagellum-dependent cell motility"/>
    <property type="evidence" value="ECO:0007669"/>
    <property type="project" value="InterPro"/>
</dbReference>
<keyword evidence="12" id="KW-1185">Reference proteome</keyword>
<comment type="similarity">
    <text evidence="3">Belongs to the FliH family.</text>
</comment>
<comment type="subcellular location">
    <subcellularLocation>
        <location evidence="2">Cytoplasm</location>
    </subcellularLocation>
</comment>
<dbReference type="GO" id="GO:0003774">
    <property type="term" value="F:cytoskeletal motor activity"/>
    <property type="evidence" value="ECO:0007669"/>
    <property type="project" value="InterPro"/>
</dbReference>
<keyword evidence="7" id="KW-1005">Bacterial flagellum biogenesis</keyword>
<dbReference type="InterPro" id="IPR051472">
    <property type="entry name" value="T3SS_Stator/FliH"/>
</dbReference>
<dbReference type="GO" id="GO:0044781">
    <property type="term" value="P:bacterial-type flagellum organization"/>
    <property type="evidence" value="ECO:0007669"/>
    <property type="project" value="UniProtKB-KW"/>
</dbReference>
<evidence type="ECO:0000256" key="7">
    <source>
        <dbReference type="ARBA" id="ARBA00022795"/>
    </source>
</evidence>
<evidence type="ECO:0000256" key="6">
    <source>
        <dbReference type="ARBA" id="ARBA00022490"/>
    </source>
</evidence>
<evidence type="ECO:0000259" key="10">
    <source>
        <dbReference type="Pfam" id="PF02108"/>
    </source>
</evidence>
<proteinExistence type="inferred from homology"/>
<evidence type="ECO:0000256" key="9">
    <source>
        <dbReference type="ARBA" id="ARBA00023225"/>
    </source>
</evidence>
<dbReference type="GO" id="GO:0015031">
    <property type="term" value="P:protein transport"/>
    <property type="evidence" value="ECO:0007669"/>
    <property type="project" value="UniProtKB-KW"/>
</dbReference>
<comment type="function">
    <text evidence="1">Needed for flagellar regrowth and assembly.</text>
</comment>
<evidence type="ECO:0000256" key="1">
    <source>
        <dbReference type="ARBA" id="ARBA00003041"/>
    </source>
</evidence>
<keyword evidence="11" id="KW-0966">Cell projection</keyword>
<comment type="caution">
    <text evidence="11">The sequence shown here is derived from an EMBL/GenBank/DDBJ whole genome shotgun (WGS) entry which is preliminary data.</text>
</comment>
<dbReference type="EMBL" id="QUNR01000004">
    <property type="protein sequence ID" value="REH36760.1"/>
    <property type="molecule type" value="Genomic_DNA"/>
</dbReference>
<evidence type="ECO:0000256" key="3">
    <source>
        <dbReference type="ARBA" id="ARBA00006602"/>
    </source>
</evidence>
<evidence type="ECO:0000256" key="2">
    <source>
        <dbReference type="ARBA" id="ARBA00004496"/>
    </source>
</evidence>
<dbReference type="RefSeq" id="WP_181899040.1">
    <property type="nucleotide sequence ID" value="NZ_QUNR01000004.1"/>
</dbReference>
<keyword evidence="8" id="KW-0653">Protein transport</keyword>
<organism evidence="11 12">
    <name type="scientific">Paraperlucidibaca baekdonensis</name>
    <dbReference type="NCBI Taxonomy" id="748120"/>
    <lineage>
        <taxon>Bacteria</taxon>
        <taxon>Pseudomonadati</taxon>
        <taxon>Pseudomonadota</taxon>
        <taxon>Gammaproteobacteria</taxon>
        <taxon>Moraxellales</taxon>
        <taxon>Moraxellaceae</taxon>
        <taxon>Paraperlucidibaca</taxon>
    </lineage>
</organism>
<dbReference type="AlphaFoldDB" id="A0A3E0H1J4"/>
<reference evidence="11 12" key="1">
    <citation type="submission" date="2018-08" db="EMBL/GenBank/DDBJ databases">
        <title>Genomic Encyclopedia of Type Strains, Phase IV (KMG-IV): sequencing the most valuable type-strain genomes for metagenomic binning, comparative biology and taxonomic classification.</title>
        <authorList>
            <person name="Goeker M."/>
        </authorList>
    </citation>
    <scope>NUCLEOTIDE SEQUENCE [LARGE SCALE GENOMIC DNA]</scope>
    <source>
        <strain evidence="11 12">DSM 26022</strain>
    </source>
</reference>
<evidence type="ECO:0000256" key="5">
    <source>
        <dbReference type="ARBA" id="ARBA00022448"/>
    </source>
</evidence>
<dbReference type="PRINTS" id="PR01003">
    <property type="entry name" value="FLGFLIH"/>
</dbReference>
<dbReference type="Pfam" id="PF02108">
    <property type="entry name" value="FliH"/>
    <property type="match status" value="1"/>
</dbReference>
<dbReference type="InterPro" id="IPR000563">
    <property type="entry name" value="Flag_FliH"/>
</dbReference>
<keyword evidence="9" id="KW-1006">Bacterial flagellum protein export</keyword>